<dbReference type="Pfam" id="PF00246">
    <property type="entry name" value="Peptidase_M14"/>
    <property type="match status" value="1"/>
</dbReference>
<dbReference type="Gene3D" id="3.40.630.10">
    <property type="entry name" value="Zn peptidases"/>
    <property type="match status" value="1"/>
</dbReference>
<feature type="domain" description="Peptidase M14" evidence="3">
    <location>
        <begin position="105"/>
        <end position="372"/>
    </location>
</feature>
<dbReference type="Proteomes" id="UP000015455">
    <property type="component" value="Unassembled WGS sequence"/>
</dbReference>
<dbReference type="InterPro" id="IPR040626">
    <property type="entry name" value="Pepdidase_M14_N"/>
</dbReference>
<comment type="similarity">
    <text evidence="2">Belongs to the peptidase M14 family.</text>
</comment>
<gene>
    <name evidence="4" type="ORF">M622_07930</name>
</gene>
<dbReference type="Pfam" id="PF18027">
    <property type="entry name" value="Pepdidase_M14_N"/>
    <property type="match status" value="1"/>
</dbReference>
<comment type="cofactor">
    <cofactor evidence="1">
        <name>Zn(2+)</name>
        <dbReference type="ChEBI" id="CHEBI:29105"/>
    </cofactor>
</comment>
<dbReference type="PANTHER" id="PTHR12756">
    <property type="entry name" value="CYTOSOLIC CARBOXYPEPTIDASE"/>
    <property type="match status" value="1"/>
</dbReference>
<dbReference type="InterPro" id="IPR050821">
    <property type="entry name" value="Cytosolic_carboxypeptidase"/>
</dbReference>
<evidence type="ECO:0000256" key="2">
    <source>
        <dbReference type="PROSITE-ProRule" id="PRU01379"/>
    </source>
</evidence>
<evidence type="ECO:0000259" key="3">
    <source>
        <dbReference type="PROSITE" id="PS52035"/>
    </source>
</evidence>
<dbReference type="AlphaFoldDB" id="S9ZK68"/>
<dbReference type="GO" id="GO:0004181">
    <property type="term" value="F:metallocarboxypeptidase activity"/>
    <property type="evidence" value="ECO:0007669"/>
    <property type="project" value="InterPro"/>
</dbReference>
<dbReference type="PATRIC" id="fig|1348657.5.peg.3616"/>
<dbReference type="GO" id="GO:0006508">
    <property type="term" value="P:proteolysis"/>
    <property type="evidence" value="ECO:0007669"/>
    <property type="project" value="InterPro"/>
</dbReference>
<protein>
    <recommendedName>
        <fullName evidence="3">Peptidase M14 domain-containing protein</fullName>
    </recommendedName>
</protein>
<dbReference type="RefSeq" id="WP_021250998.1">
    <property type="nucleotide sequence ID" value="NZ_ATJV01000114.1"/>
</dbReference>
<dbReference type="GO" id="GO:0008270">
    <property type="term" value="F:zinc ion binding"/>
    <property type="evidence" value="ECO:0007669"/>
    <property type="project" value="InterPro"/>
</dbReference>
<dbReference type="PANTHER" id="PTHR12756:SF11">
    <property type="entry name" value="CYTOSOLIC CARBOXYPEPTIDASE 1"/>
    <property type="match status" value="1"/>
</dbReference>
<proteinExistence type="inferred from homology"/>
<evidence type="ECO:0000256" key="1">
    <source>
        <dbReference type="ARBA" id="ARBA00001947"/>
    </source>
</evidence>
<dbReference type="InterPro" id="IPR000834">
    <property type="entry name" value="Peptidase_M14"/>
</dbReference>
<name>S9ZK68_9RHOO</name>
<organism evidence="4 5">
    <name type="scientific">Thauera terpenica 58Eu</name>
    <dbReference type="NCBI Taxonomy" id="1348657"/>
    <lineage>
        <taxon>Bacteria</taxon>
        <taxon>Pseudomonadati</taxon>
        <taxon>Pseudomonadota</taxon>
        <taxon>Betaproteobacteria</taxon>
        <taxon>Rhodocyclales</taxon>
        <taxon>Zoogloeaceae</taxon>
        <taxon>Thauera</taxon>
    </lineage>
</organism>
<sequence length="384" mass="42882">MRISSAFDAGAIEVLELDGPQNIRLRLRADNAADIRQWFHFRLLDAAHKPVRMVFENAAQAAYPDGWPGYRCVASYDRQHWFRVATTGYEGGQLIVEHTPERNSVYYAYFEPYSHERHLDLLARAEASSFADVRNLGATVDGRDLDVVVVGEPAPTRKPIWIIARQHPGETMAEWFVEGLLERLLDGADAVARKVREQAVLYIVPNMNPDGAARGNLRTNAAGRNLNREWRAPELSASPEVFLVREAMQETGCELFVDIHGDEALSYVFFSTAEEVPGFTARAARQQARFIDSVRQVAPDFQTAKGYMPGRFGEELLTLASKWVANHFSCVSLTLEMPFKDNANLPDEAVGWNGARSKRLGAAMLDPILHHLSDSSDPGSSRPD</sequence>
<feature type="active site" description="Proton donor/acceptor" evidence="2">
    <location>
        <position position="336"/>
    </location>
</feature>
<dbReference type="PROSITE" id="PS52035">
    <property type="entry name" value="PEPTIDASE_M14"/>
    <property type="match status" value="1"/>
</dbReference>
<dbReference type="SUPFAM" id="SSF53187">
    <property type="entry name" value="Zn-dependent exopeptidases"/>
    <property type="match status" value="1"/>
</dbReference>
<dbReference type="STRING" id="1348657.M622_07930"/>
<dbReference type="CDD" id="cd06234">
    <property type="entry name" value="M14_PaCCP-like"/>
    <property type="match status" value="1"/>
</dbReference>
<dbReference type="SMART" id="SM00631">
    <property type="entry name" value="Zn_pept"/>
    <property type="match status" value="1"/>
</dbReference>
<evidence type="ECO:0000313" key="5">
    <source>
        <dbReference type="Proteomes" id="UP000015455"/>
    </source>
</evidence>
<dbReference type="EMBL" id="ATJV01000114">
    <property type="protein sequence ID" value="EPZ13892.1"/>
    <property type="molecule type" value="Genomic_DNA"/>
</dbReference>
<comment type="caution">
    <text evidence="4">The sequence shown here is derived from an EMBL/GenBank/DDBJ whole genome shotgun (WGS) entry which is preliminary data.</text>
</comment>
<keyword evidence="5" id="KW-1185">Reference proteome</keyword>
<dbReference type="eggNOG" id="COG2866">
    <property type="taxonomic scope" value="Bacteria"/>
</dbReference>
<accession>S9ZK68</accession>
<dbReference type="OrthoDB" id="5490902at2"/>
<reference evidence="4 5" key="1">
    <citation type="submission" date="2013-06" db="EMBL/GenBank/DDBJ databases">
        <title>Draft genome sequence of Thauera terpenica.</title>
        <authorList>
            <person name="Liu B."/>
            <person name="Frostegard A.H."/>
            <person name="Shapleigh J.P."/>
        </authorList>
    </citation>
    <scope>NUCLEOTIDE SEQUENCE [LARGE SCALE GENOMIC DNA]</scope>
    <source>
        <strain evidence="4 5">58Eu</strain>
    </source>
</reference>
<dbReference type="Gene3D" id="2.60.40.3120">
    <property type="match status" value="1"/>
</dbReference>
<evidence type="ECO:0000313" key="4">
    <source>
        <dbReference type="EMBL" id="EPZ13892.1"/>
    </source>
</evidence>